<reference evidence="1" key="1">
    <citation type="submission" date="2022-12" db="EMBL/GenBank/DDBJ databases">
        <authorList>
            <person name="Webb A."/>
        </authorList>
    </citation>
    <scope>NUCLEOTIDE SEQUENCE</scope>
    <source>
        <strain evidence="1">Pd1</strain>
    </source>
</reference>
<dbReference type="Proteomes" id="UP001162029">
    <property type="component" value="Unassembled WGS sequence"/>
</dbReference>
<gene>
    <name evidence="1" type="ORF">PDE001_LOCUS6300</name>
</gene>
<name>A0AAV0UHJ2_9STRA</name>
<keyword evidence="2" id="KW-1185">Reference proteome</keyword>
<dbReference type="EMBL" id="CANTFM010001187">
    <property type="protein sequence ID" value="CAI5736402.1"/>
    <property type="molecule type" value="Genomic_DNA"/>
</dbReference>
<proteinExistence type="predicted"/>
<dbReference type="AlphaFoldDB" id="A0AAV0UHJ2"/>
<comment type="caution">
    <text evidence="1">The sequence shown here is derived from an EMBL/GenBank/DDBJ whole genome shotgun (WGS) entry which is preliminary data.</text>
</comment>
<accession>A0AAV0UHJ2</accession>
<sequence length="133" mass="15442">MSVRREVVSLSQLLRRNENSYVRVRRVSAAVLRALLCTFIHTGIHVEDLDMYHLCLYKLQDDCLLDTKASKNDRRLLQRDQQTLDIHHSLLNVSEMPIVHQPLSQRAAKPVVNFLHSPKKVKADWVMSHGYKS</sequence>
<evidence type="ECO:0000313" key="2">
    <source>
        <dbReference type="Proteomes" id="UP001162029"/>
    </source>
</evidence>
<evidence type="ECO:0000313" key="1">
    <source>
        <dbReference type="EMBL" id="CAI5736402.1"/>
    </source>
</evidence>
<organism evidence="1 2">
    <name type="scientific">Peronospora destructor</name>
    <dbReference type="NCBI Taxonomy" id="86335"/>
    <lineage>
        <taxon>Eukaryota</taxon>
        <taxon>Sar</taxon>
        <taxon>Stramenopiles</taxon>
        <taxon>Oomycota</taxon>
        <taxon>Peronosporomycetes</taxon>
        <taxon>Peronosporales</taxon>
        <taxon>Peronosporaceae</taxon>
        <taxon>Peronospora</taxon>
    </lineage>
</organism>
<protein>
    <submittedName>
        <fullName evidence="1">Uncharacterized protein</fullName>
    </submittedName>
</protein>